<name>A0A921N155_9FIRM</name>
<dbReference type="Proteomes" id="UP000776700">
    <property type="component" value="Unassembled WGS sequence"/>
</dbReference>
<keyword evidence="1" id="KW-1133">Transmembrane helix</keyword>
<reference evidence="2" key="1">
    <citation type="journal article" date="2021" name="PeerJ">
        <title>Extensive microbial diversity within the chicken gut microbiome revealed by metagenomics and culture.</title>
        <authorList>
            <person name="Gilroy R."/>
            <person name="Ravi A."/>
            <person name="Getino M."/>
            <person name="Pursley I."/>
            <person name="Horton D.L."/>
            <person name="Alikhan N.F."/>
            <person name="Baker D."/>
            <person name="Gharbi K."/>
            <person name="Hall N."/>
            <person name="Watson M."/>
            <person name="Adriaenssens E.M."/>
            <person name="Foster-Nyarko E."/>
            <person name="Jarju S."/>
            <person name="Secka A."/>
            <person name="Antonio M."/>
            <person name="Oren A."/>
            <person name="Chaudhuri R.R."/>
            <person name="La Ragione R."/>
            <person name="Hildebrand F."/>
            <person name="Pallen M.J."/>
        </authorList>
    </citation>
    <scope>NUCLEOTIDE SEQUENCE</scope>
    <source>
        <strain evidence="2">1277</strain>
    </source>
</reference>
<protein>
    <submittedName>
        <fullName evidence="2">Uncharacterized protein</fullName>
    </submittedName>
</protein>
<dbReference type="EMBL" id="DYUB01000163">
    <property type="protein sequence ID" value="HJG96449.1"/>
    <property type="molecule type" value="Genomic_DNA"/>
</dbReference>
<evidence type="ECO:0000313" key="2">
    <source>
        <dbReference type="EMBL" id="HJG96449.1"/>
    </source>
</evidence>
<keyword evidence="1" id="KW-0812">Transmembrane</keyword>
<accession>A0A921N155</accession>
<sequence>MLSLVYGVWFLDIINLIKYNGIDIFDSIVNIPTSTWWIYWGWYFIILGLLHGLKALLDR</sequence>
<proteinExistence type="predicted"/>
<comment type="caution">
    <text evidence="2">The sequence shown here is derived from an EMBL/GenBank/DDBJ whole genome shotgun (WGS) entry which is preliminary data.</text>
</comment>
<reference evidence="2" key="2">
    <citation type="submission" date="2021-09" db="EMBL/GenBank/DDBJ databases">
        <authorList>
            <person name="Gilroy R."/>
        </authorList>
    </citation>
    <scope>NUCLEOTIDE SEQUENCE</scope>
    <source>
        <strain evidence="2">1277</strain>
    </source>
</reference>
<dbReference type="AlphaFoldDB" id="A0A921N155"/>
<evidence type="ECO:0000313" key="3">
    <source>
        <dbReference type="Proteomes" id="UP000776700"/>
    </source>
</evidence>
<evidence type="ECO:0000256" key="1">
    <source>
        <dbReference type="SAM" id="Phobius"/>
    </source>
</evidence>
<gene>
    <name evidence="2" type="ORF">K8V90_05035</name>
</gene>
<feature type="transmembrane region" description="Helical" evidence="1">
    <location>
        <begin position="37"/>
        <end position="57"/>
    </location>
</feature>
<organism evidence="2 3">
    <name type="scientific">Romboutsia timonensis</name>
    <dbReference type="NCBI Taxonomy" id="1776391"/>
    <lineage>
        <taxon>Bacteria</taxon>
        <taxon>Bacillati</taxon>
        <taxon>Bacillota</taxon>
        <taxon>Clostridia</taxon>
        <taxon>Peptostreptococcales</taxon>
        <taxon>Peptostreptococcaceae</taxon>
        <taxon>Romboutsia</taxon>
    </lineage>
</organism>
<keyword evidence="1" id="KW-0472">Membrane</keyword>